<proteinExistence type="predicted"/>
<sequence length="89" mass="10402">MDVKVRFRFNKVTGEVEIFQVDDQGRMSLPEAEHNRNHDRIAAELGNIIERNPQIMEVFPNNIQPDLEPIPESANTDQSFEHEREKQTD</sequence>
<protein>
    <recommendedName>
        <fullName evidence="2">FtsH ternary system domain-containing protein</fullName>
    </recommendedName>
</protein>
<gene>
    <name evidence="3" type="ORF">BJP34_01345</name>
</gene>
<accession>A0A1D8TKY1</accession>
<dbReference type="Proteomes" id="UP000177870">
    <property type="component" value="Chromosome"/>
</dbReference>
<dbReference type="InterPro" id="IPR045481">
    <property type="entry name" value="fvmX3"/>
</dbReference>
<dbReference type="AlphaFoldDB" id="A0A1D8TKY1"/>
<feature type="domain" description="FtsH ternary system" evidence="2">
    <location>
        <begin position="1"/>
        <end position="86"/>
    </location>
</feature>
<organism evidence="3 4">
    <name type="scientific">Moorena producens PAL-8-15-08-1</name>
    <dbReference type="NCBI Taxonomy" id="1458985"/>
    <lineage>
        <taxon>Bacteria</taxon>
        <taxon>Bacillati</taxon>
        <taxon>Cyanobacteriota</taxon>
        <taxon>Cyanophyceae</taxon>
        <taxon>Coleofasciculales</taxon>
        <taxon>Coleofasciculaceae</taxon>
        <taxon>Moorena</taxon>
    </lineage>
</organism>
<evidence type="ECO:0000313" key="3">
    <source>
        <dbReference type="EMBL" id="AOW98264.1"/>
    </source>
</evidence>
<evidence type="ECO:0000256" key="1">
    <source>
        <dbReference type="SAM" id="MobiDB-lite"/>
    </source>
</evidence>
<reference evidence="4" key="1">
    <citation type="submission" date="2016-10" db="EMBL/GenBank/DDBJ databases">
        <title>Comparative genomics uncovers the prolific and rare metabolic potential of the cyanobacterial genus Moorea.</title>
        <authorList>
            <person name="Leao T."/>
            <person name="Castelao G."/>
            <person name="Korobeynikov A."/>
            <person name="Monroe E.A."/>
            <person name="Podell S."/>
            <person name="Glukhov E."/>
            <person name="Allen E."/>
            <person name="Gerwick W.H."/>
            <person name="Gerwick L."/>
        </authorList>
    </citation>
    <scope>NUCLEOTIDE SEQUENCE [LARGE SCALE GENOMIC DNA]</scope>
    <source>
        <strain evidence="4">PAL-8-15-08-1</strain>
    </source>
</reference>
<dbReference type="OrthoDB" id="4286432at2"/>
<feature type="region of interest" description="Disordered" evidence="1">
    <location>
        <begin position="63"/>
        <end position="89"/>
    </location>
</feature>
<name>A0A1D8TKY1_9CYAN</name>
<dbReference type="RefSeq" id="WP_070390775.1">
    <property type="nucleotide sequence ID" value="NZ_CP017599.1"/>
</dbReference>
<feature type="compositionally biased region" description="Basic and acidic residues" evidence="1">
    <location>
        <begin position="79"/>
        <end position="89"/>
    </location>
</feature>
<dbReference type="EMBL" id="CP017599">
    <property type="protein sequence ID" value="AOW98264.1"/>
    <property type="molecule type" value="Genomic_DNA"/>
</dbReference>
<evidence type="ECO:0000313" key="4">
    <source>
        <dbReference type="Proteomes" id="UP000177870"/>
    </source>
</evidence>
<dbReference type="Pfam" id="PF19999">
    <property type="entry name" value="fvmX3"/>
    <property type="match status" value="1"/>
</dbReference>
<evidence type="ECO:0000259" key="2">
    <source>
        <dbReference type="Pfam" id="PF19999"/>
    </source>
</evidence>
<dbReference type="KEGG" id="mpro:BJP34_01345"/>